<dbReference type="Gene3D" id="3.30.760.10">
    <property type="entry name" value="RNA Cap, Translation Initiation Factor Eif4e"/>
    <property type="match status" value="1"/>
</dbReference>
<dbReference type="InterPro" id="IPR023398">
    <property type="entry name" value="TIF_eIF4e-like"/>
</dbReference>
<dbReference type="PANTHER" id="PTHR11960:SF20">
    <property type="entry name" value="EUKARYOTIC TRANSLATION INITIATION FACTOR 4E TYPE 6"/>
    <property type="match status" value="1"/>
</dbReference>
<gene>
    <name evidence="2" type="ORF">BSAL_03630</name>
</gene>
<sequence length="183" mass="20763">MPAPRHPLKSKWLLSYIPHISETTVAQHGGDYDVAARAEWKKVDHVQTIEELWSTVNSMPQWTSLPARDQMLFSRDDVEPFFSSFPNGCRLSVFTEMKNPGKSAFDAVIVSVIGEGITAATDGEPIVDVIRIMRKPNAKSQDAMHIEVYLRDQSKQNEVLKYLKAAIHREYPSTKVQESYSKK</sequence>
<protein>
    <submittedName>
        <fullName evidence="2">Eukaryotic translation initiation factor 4E-like protein, putative</fullName>
    </submittedName>
</protein>
<keyword evidence="1" id="KW-0648">Protein biosynthesis</keyword>
<evidence type="ECO:0000313" key="2">
    <source>
        <dbReference type="EMBL" id="CUE78231.1"/>
    </source>
</evidence>
<dbReference type="PANTHER" id="PTHR11960">
    <property type="entry name" value="EUKARYOTIC TRANSLATION INITIATION FACTOR 4E RELATED"/>
    <property type="match status" value="1"/>
</dbReference>
<name>A0A0S4IN32_BODSA</name>
<comment type="similarity">
    <text evidence="1">Belongs to the eukaryotic initiation factor 4E family.</text>
</comment>
<dbReference type="InterPro" id="IPR001040">
    <property type="entry name" value="TIF_eIF_4E"/>
</dbReference>
<keyword evidence="1" id="KW-0694">RNA-binding</keyword>
<dbReference type="AlphaFoldDB" id="A0A0S4IN32"/>
<proteinExistence type="inferred from homology"/>
<dbReference type="SUPFAM" id="SSF55418">
    <property type="entry name" value="eIF4e-like"/>
    <property type="match status" value="1"/>
</dbReference>
<organism evidence="2 3">
    <name type="scientific">Bodo saltans</name>
    <name type="common">Flagellated protozoan</name>
    <dbReference type="NCBI Taxonomy" id="75058"/>
    <lineage>
        <taxon>Eukaryota</taxon>
        <taxon>Discoba</taxon>
        <taxon>Euglenozoa</taxon>
        <taxon>Kinetoplastea</taxon>
        <taxon>Metakinetoplastina</taxon>
        <taxon>Eubodonida</taxon>
        <taxon>Bodonidae</taxon>
        <taxon>Bodo</taxon>
    </lineage>
</organism>
<evidence type="ECO:0000313" key="3">
    <source>
        <dbReference type="Proteomes" id="UP000051952"/>
    </source>
</evidence>
<dbReference type="Proteomes" id="UP000051952">
    <property type="component" value="Unassembled WGS sequence"/>
</dbReference>
<keyword evidence="1 2" id="KW-0396">Initiation factor</keyword>
<reference evidence="3" key="1">
    <citation type="submission" date="2015-09" db="EMBL/GenBank/DDBJ databases">
        <authorList>
            <consortium name="Pathogen Informatics"/>
        </authorList>
    </citation>
    <scope>NUCLEOTIDE SEQUENCE [LARGE SCALE GENOMIC DNA]</scope>
    <source>
        <strain evidence="3">Lake Konstanz</strain>
    </source>
</reference>
<evidence type="ECO:0000256" key="1">
    <source>
        <dbReference type="RuleBase" id="RU004374"/>
    </source>
</evidence>
<dbReference type="Pfam" id="PF01652">
    <property type="entry name" value="IF4E"/>
    <property type="match status" value="1"/>
</dbReference>
<dbReference type="GO" id="GO:0003743">
    <property type="term" value="F:translation initiation factor activity"/>
    <property type="evidence" value="ECO:0007669"/>
    <property type="project" value="UniProtKB-KW"/>
</dbReference>
<dbReference type="VEuPathDB" id="TriTrypDB:BSAL_03630"/>
<accession>A0A0S4IN32</accession>
<dbReference type="EMBL" id="CYKH01000193">
    <property type="protein sequence ID" value="CUE78231.1"/>
    <property type="molecule type" value="Genomic_DNA"/>
</dbReference>
<keyword evidence="3" id="KW-1185">Reference proteome</keyword>
<dbReference type="OrthoDB" id="275627at2759"/>
<dbReference type="GO" id="GO:0016281">
    <property type="term" value="C:eukaryotic translation initiation factor 4F complex"/>
    <property type="evidence" value="ECO:0007669"/>
    <property type="project" value="TreeGrafter"/>
</dbReference>
<dbReference type="GO" id="GO:0000340">
    <property type="term" value="F:RNA 7-methylguanosine cap binding"/>
    <property type="evidence" value="ECO:0007669"/>
    <property type="project" value="TreeGrafter"/>
</dbReference>
<dbReference type="OMA" id="SIFCKTK"/>